<evidence type="ECO:0000256" key="5">
    <source>
        <dbReference type="ARBA" id="ARBA00022741"/>
    </source>
</evidence>
<dbReference type="GO" id="GO:0035556">
    <property type="term" value="P:intracellular signal transduction"/>
    <property type="evidence" value="ECO:0007669"/>
    <property type="project" value="InterPro"/>
</dbReference>
<reference evidence="18 19" key="1">
    <citation type="journal article" date="2008" name="Nature">
        <title>The Trichoplax genome and the nature of placozoans.</title>
        <authorList>
            <person name="Srivastava M."/>
            <person name="Begovic E."/>
            <person name="Chapman J."/>
            <person name="Putnam N.H."/>
            <person name="Hellsten U."/>
            <person name="Kawashima T."/>
            <person name="Kuo A."/>
            <person name="Mitros T."/>
            <person name="Salamov A."/>
            <person name="Carpenter M.L."/>
            <person name="Signorovitch A.Y."/>
            <person name="Moreno M.A."/>
            <person name="Kamm K."/>
            <person name="Grimwood J."/>
            <person name="Schmutz J."/>
            <person name="Shapiro H."/>
            <person name="Grigoriev I.V."/>
            <person name="Buss L.W."/>
            <person name="Schierwater B."/>
            <person name="Dellaporta S.L."/>
            <person name="Rokhsar D.S."/>
        </authorList>
    </citation>
    <scope>NUCLEOTIDE SEQUENCE [LARGE SCALE GENOMIC DNA]</scope>
    <source>
        <strain evidence="18 19">Grell-BS-1999</strain>
    </source>
</reference>
<feature type="domain" description="Protein kinase" evidence="16">
    <location>
        <begin position="1"/>
        <end position="247"/>
    </location>
</feature>
<name>B3RPJ4_TRIAD</name>
<dbReference type="InterPro" id="IPR000719">
    <property type="entry name" value="Prot_kinase_dom"/>
</dbReference>
<keyword evidence="12 14" id="KW-0141">cGMP biosynthesis</keyword>
<evidence type="ECO:0000256" key="11">
    <source>
        <dbReference type="ARBA" id="ARBA00023239"/>
    </source>
</evidence>
<dbReference type="EC" id="4.6.1.2" evidence="2 14"/>
<keyword evidence="11 13" id="KW-0456">Lyase</keyword>
<dbReference type="OMA" id="XEMESSG"/>
<evidence type="ECO:0000259" key="16">
    <source>
        <dbReference type="PROSITE" id="PS50011"/>
    </source>
</evidence>
<sequence length="458" mass="51326">GELVAIKEFLNPSAKVSLSRSTLVKMKQLRDMQHNNVNTILGACIQKDRIRLVTLYCTKGSLQDVLENDNIKLDNSFKLSIATDIARGLHYIHGSPILFHGNLKSSNVVIDSRWVCKLTDFGGFHVKFVSANGEAGEYAEYSKLLWTAPEHLRGNKLGSVKGDIYSYGMILQEIILRGLPFCTTNYTPKGLIQIIDMVIARVDPPFRPQIPDGECSDDMLRLMQKCWRHDPLSRPTTQVIQKKLVAMNNGRSINIMDNMLKMMEKYANDLEDLVADRTRELNEEKKKTDELLYRMLPRIVAEQLKKGQTVTAESFEQVTIFFSDIVGFTALAASSTPLQVVSLLNDLYTCFDNVADMYDVYKVETIGDAYMVVSGLPIRNGNRHAGEVATFALDLLHCVRNFQIPHIPGKQLQLRIGLHSGPCVAGVVGLKMPRYCLFGDTVNYASRMESSGLGISLR</sequence>
<evidence type="ECO:0000256" key="15">
    <source>
        <dbReference type="SAM" id="Coils"/>
    </source>
</evidence>
<evidence type="ECO:0000256" key="9">
    <source>
        <dbReference type="ARBA" id="ARBA00023170"/>
    </source>
</evidence>
<dbReference type="eggNOG" id="KOG1023">
    <property type="taxonomic scope" value="Eukaryota"/>
</dbReference>
<accession>B3RPJ4</accession>
<dbReference type="SMART" id="SM00044">
    <property type="entry name" value="CYCc"/>
    <property type="match status" value="1"/>
</dbReference>
<dbReference type="Pfam" id="PF00211">
    <property type="entry name" value="Guanylate_cyc"/>
    <property type="match status" value="1"/>
</dbReference>
<dbReference type="InterPro" id="IPR001245">
    <property type="entry name" value="Ser-Thr/Tyr_kinase_cat_dom"/>
</dbReference>
<dbReference type="InterPro" id="IPR029787">
    <property type="entry name" value="Nucleotide_cyclase"/>
</dbReference>
<evidence type="ECO:0000256" key="14">
    <source>
        <dbReference type="RuleBase" id="RU003431"/>
    </source>
</evidence>
<protein>
    <recommendedName>
        <fullName evidence="2 14">Guanylate cyclase</fullName>
        <ecNumber evidence="2 14">4.6.1.2</ecNumber>
    </recommendedName>
</protein>
<dbReference type="GO" id="GO:0004672">
    <property type="term" value="F:protein kinase activity"/>
    <property type="evidence" value="ECO:0007669"/>
    <property type="project" value="InterPro"/>
</dbReference>
<dbReference type="CDD" id="cd07302">
    <property type="entry name" value="CHD"/>
    <property type="match status" value="1"/>
</dbReference>
<keyword evidence="6" id="KW-1133">Transmembrane helix</keyword>
<dbReference type="CTD" id="6751248"/>
<keyword evidence="15" id="KW-0175">Coiled coil</keyword>
<dbReference type="Gene3D" id="6.10.250.780">
    <property type="match status" value="1"/>
</dbReference>
<gene>
    <name evidence="18" type="ORF">TRIADDRAFT_21495</name>
</gene>
<keyword evidence="5" id="KW-0547">Nucleotide-binding</keyword>
<feature type="domain" description="Guanylate cyclase" evidence="17">
    <location>
        <begin position="319"/>
        <end position="449"/>
    </location>
</feature>
<dbReference type="InterPro" id="IPR011645">
    <property type="entry name" value="HNOB_dom_associated"/>
</dbReference>
<dbReference type="GO" id="GO:0006182">
    <property type="term" value="P:cGMP biosynthetic process"/>
    <property type="evidence" value="ECO:0000318"/>
    <property type="project" value="GO_Central"/>
</dbReference>
<evidence type="ECO:0000256" key="13">
    <source>
        <dbReference type="RuleBase" id="RU000405"/>
    </source>
</evidence>
<dbReference type="PROSITE" id="PS50125">
    <property type="entry name" value="GUANYLATE_CYCLASE_2"/>
    <property type="match status" value="1"/>
</dbReference>
<evidence type="ECO:0000256" key="8">
    <source>
        <dbReference type="ARBA" id="ARBA00023136"/>
    </source>
</evidence>
<evidence type="ECO:0000313" key="18">
    <source>
        <dbReference type="EMBL" id="EDV28199.1"/>
    </source>
</evidence>
<dbReference type="InterPro" id="IPR011009">
    <property type="entry name" value="Kinase-like_dom_sf"/>
</dbReference>
<dbReference type="GO" id="GO:0005525">
    <property type="term" value="F:GTP binding"/>
    <property type="evidence" value="ECO:0007669"/>
    <property type="project" value="UniProtKB-KW"/>
</dbReference>
<keyword evidence="4" id="KW-0732">Signal</keyword>
<dbReference type="GeneID" id="6751248"/>
<dbReference type="PANTHER" id="PTHR11920:SF496">
    <property type="entry name" value="GUANYLATE CYCLASE"/>
    <property type="match status" value="1"/>
</dbReference>
<dbReference type="InterPro" id="IPR050401">
    <property type="entry name" value="Cyclic_nucleotide_synthase"/>
</dbReference>
<dbReference type="Proteomes" id="UP000009022">
    <property type="component" value="Unassembled WGS sequence"/>
</dbReference>
<dbReference type="HOGENOM" id="CLU_001072_11_2_1"/>
<keyword evidence="7" id="KW-0342">GTP-binding</keyword>
<dbReference type="KEGG" id="tad:TRIADDRAFT_21495"/>
<dbReference type="AlphaFoldDB" id="B3RPJ4"/>
<feature type="coiled-coil region" evidence="15">
    <location>
        <begin position="256"/>
        <end position="287"/>
    </location>
</feature>
<dbReference type="SUPFAM" id="SSF55073">
    <property type="entry name" value="Nucleotide cyclase"/>
    <property type="match status" value="1"/>
</dbReference>
<organism evidence="18 19">
    <name type="scientific">Trichoplax adhaerens</name>
    <name type="common">Trichoplax reptans</name>
    <dbReference type="NCBI Taxonomy" id="10228"/>
    <lineage>
        <taxon>Eukaryota</taxon>
        <taxon>Metazoa</taxon>
        <taxon>Placozoa</taxon>
        <taxon>Uniplacotomia</taxon>
        <taxon>Trichoplacea</taxon>
        <taxon>Trichoplacidae</taxon>
        <taxon>Trichoplax</taxon>
    </lineage>
</organism>
<evidence type="ECO:0000259" key="17">
    <source>
        <dbReference type="PROSITE" id="PS50125"/>
    </source>
</evidence>
<dbReference type="PROSITE" id="PS00452">
    <property type="entry name" value="GUANYLATE_CYCLASE_1"/>
    <property type="match status" value="1"/>
</dbReference>
<proteinExistence type="inferred from homology"/>
<keyword evidence="3" id="KW-0812">Transmembrane</keyword>
<dbReference type="Gene3D" id="1.10.510.10">
    <property type="entry name" value="Transferase(Phosphotransferase) domain 1"/>
    <property type="match status" value="1"/>
</dbReference>
<dbReference type="EMBL" id="DS985242">
    <property type="protein sequence ID" value="EDV28199.1"/>
    <property type="molecule type" value="Genomic_DNA"/>
</dbReference>
<evidence type="ECO:0000256" key="7">
    <source>
        <dbReference type="ARBA" id="ARBA00023134"/>
    </source>
</evidence>
<keyword evidence="8" id="KW-0472">Membrane</keyword>
<evidence type="ECO:0000256" key="12">
    <source>
        <dbReference type="ARBA" id="ARBA00023293"/>
    </source>
</evidence>
<keyword evidence="10" id="KW-0325">Glycoprotein</keyword>
<dbReference type="RefSeq" id="XP_002110033.1">
    <property type="nucleotide sequence ID" value="XM_002109997.1"/>
</dbReference>
<dbReference type="GO" id="GO:0005524">
    <property type="term" value="F:ATP binding"/>
    <property type="evidence" value="ECO:0007669"/>
    <property type="project" value="InterPro"/>
</dbReference>
<dbReference type="InterPro" id="IPR018297">
    <property type="entry name" value="A/G_cyclase_CS"/>
</dbReference>
<dbReference type="GO" id="GO:0004383">
    <property type="term" value="F:guanylate cyclase activity"/>
    <property type="evidence" value="ECO:0000318"/>
    <property type="project" value="GO_Central"/>
</dbReference>
<comment type="subcellular location">
    <subcellularLocation>
        <location evidence="1">Membrane</location>
        <topology evidence="1">Single-pass type I membrane protein</topology>
    </subcellularLocation>
</comment>
<evidence type="ECO:0000256" key="4">
    <source>
        <dbReference type="ARBA" id="ARBA00022729"/>
    </source>
</evidence>
<keyword evidence="9" id="KW-0675">Receptor</keyword>
<evidence type="ECO:0000256" key="6">
    <source>
        <dbReference type="ARBA" id="ARBA00022989"/>
    </source>
</evidence>
<dbReference type="GO" id="GO:0005886">
    <property type="term" value="C:plasma membrane"/>
    <property type="evidence" value="ECO:0000318"/>
    <property type="project" value="GO_Central"/>
</dbReference>
<dbReference type="GO" id="GO:0001653">
    <property type="term" value="F:peptide receptor activity"/>
    <property type="evidence" value="ECO:0000318"/>
    <property type="project" value="GO_Central"/>
</dbReference>
<evidence type="ECO:0000313" key="19">
    <source>
        <dbReference type="Proteomes" id="UP000009022"/>
    </source>
</evidence>
<dbReference type="InParanoid" id="B3RPJ4"/>
<evidence type="ECO:0000256" key="3">
    <source>
        <dbReference type="ARBA" id="ARBA00022692"/>
    </source>
</evidence>
<dbReference type="Pfam" id="PF07714">
    <property type="entry name" value="PK_Tyr_Ser-Thr"/>
    <property type="match status" value="1"/>
</dbReference>
<evidence type="ECO:0000256" key="1">
    <source>
        <dbReference type="ARBA" id="ARBA00004479"/>
    </source>
</evidence>
<dbReference type="PANTHER" id="PTHR11920">
    <property type="entry name" value="GUANYLYL CYCLASE"/>
    <property type="match status" value="1"/>
</dbReference>
<dbReference type="FunFam" id="3.30.70.1230:FF:000004">
    <property type="entry name" value="Guanylate cyclase"/>
    <property type="match status" value="1"/>
</dbReference>
<feature type="non-terminal residue" evidence="18">
    <location>
        <position position="1"/>
    </location>
</feature>
<comment type="catalytic activity">
    <reaction evidence="14">
        <text>GTP = 3',5'-cyclic GMP + diphosphate</text>
        <dbReference type="Rhea" id="RHEA:13665"/>
        <dbReference type="ChEBI" id="CHEBI:33019"/>
        <dbReference type="ChEBI" id="CHEBI:37565"/>
        <dbReference type="ChEBI" id="CHEBI:57746"/>
        <dbReference type="EC" id="4.6.1.2"/>
    </reaction>
</comment>
<dbReference type="SUPFAM" id="SSF56112">
    <property type="entry name" value="Protein kinase-like (PK-like)"/>
    <property type="match status" value="1"/>
</dbReference>
<dbReference type="OrthoDB" id="1890790at2759"/>
<dbReference type="PhylomeDB" id="B3RPJ4"/>
<dbReference type="GO" id="GO:0007168">
    <property type="term" value="P:receptor guanylyl cyclase signaling pathway"/>
    <property type="evidence" value="ECO:0000318"/>
    <property type="project" value="GO_Central"/>
</dbReference>
<dbReference type="Gene3D" id="3.30.70.1230">
    <property type="entry name" value="Nucleotide cyclase"/>
    <property type="match status" value="1"/>
</dbReference>
<evidence type="ECO:0000256" key="2">
    <source>
        <dbReference type="ARBA" id="ARBA00012202"/>
    </source>
</evidence>
<dbReference type="FunFam" id="1.10.510.10:FF:001903">
    <property type="entry name" value="Guanylate cyclase"/>
    <property type="match status" value="1"/>
</dbReference>
<dbReference type="InterPro" id="IPR001054">
    <property type="entry name" value="A/G_cyclase"/>
</dbReference>
<comment type="similarity">
    <text evidence="13">Belongs to the adenylyl cyclase class-4/guanylyl cyclase family.</text>
</comment>
<keyword evidence="19" id="KW-1185">Reference proteome</keyword>
<evidence type="ECO:0000256" key="10">
    <source>
        <dbReference type="ARBA" id="ARBA00023180"/>
    </source>
</evidence>
<dbReference type="Pfam" id="PF07701">
    <property type="entry name" value="HNOBA"/>
    <property type="match status" value="1"/>
</dbReference>
<dbReference type="PROSITE" id="PS50011">
    <property type="entry name" value="PROTEIN_KINASE_DOM"/>
    <property type="match status" value="1"/>
</dbReference>